<organism evidence="1 2">
    <name type="scientific">Pyricularia oryzae</name>
    <name type="common">Rice blast fungus</name>
    <name type="synonym">Magnaporthe oryzae</name>
    <dbReference type="NCBI Taxonomy" id="318829"/>
    <lineage>
        <taxon>Eukaryota</taxon>
        <taxon>Fungi</taxon>
        <taxon>Dikarya</taxon>
        <taxon>Ascomycota</taxon>
        <taxon>Pezizomycotina</taxon>
        <taxon>Sordariomycetes</taxon>
        <taxon>Sordariomycetidae</taxon>
        <taxon>Magnaporthales</taxon>
        <taxon>Pyriculariaceae</taxon>
        <taxon>Pyricularia</taxon>
    </lineage>
</organism>
<accession>A0A4P7NG67</accession>
<dbReference type="AlphaFoldDB" id="A0A4P7NG67"/>
<proteinExistence type="predicted"/>
<name>A0A4P7NG67_PYROR</name>
<evidence type="ECO:0000313" key="1">
    <source>
        <dbReference type="EMBL" id="QBZ60917.1"/>
    </source>
</evidence>
<sequence length="171" mass="20052">MNMGFCTDSTNGFYQHQILGPIIQDHDLQLTRLSKRSLRSIEKAATKDFLDWLAGEGIRLEIGHGHLEFRENEWKFKTTRAIPQLAFLIRCKWNQVGIAPDFFFFFHHTTMNRAAKAFAARQLTIQRVNRDKKYAIRKYATREEAHDKHVFFVEQLAKAVLILVQGWSWAE</sequence>
<protein>
    <submittedName>
        <fullName evidence="1">Uncharacterized protein</fullName>
    </submittedName>
</protein>
<evidence type="ECO:0000313" key="2">
    <source>
        <dbReference type="Proteomes" id="UP000294847"/>
    </source>
</evidence>
<reference evidence="1 2" key="1">
    <citation type="journal article" date="2019" name="Mol. Biol. Evol.">
        <title>Blast fungal genomes show frequent chromosomal changes, gene gains and losses, and effector gene turnover.</title>
        <authorList>
            <person name="Gomez Luciano L.B."/>
            <person name="Jason Tsai I."/>
            <person name="Chuma I."/>
            <person name="Tosa Y."/>
            <person name="Chen Y.H."/>
            <person name="Li J.Y."/>
            <person name="Li M.Y."/>
            <person name="Jade Lu M.Y."/>
            <person name="Nakayashiki H."/>
            <person name="Li W.H."/>
        </authorList>
    </citation>
    <scope>NUCLEOTIDE SEQUENCE [LARGE SCALE GENOMIC DNA]</scope>
    <source>
        <strain evidence="1">MZ5-1-6</strain>
    </source>
</reference>
<gene>
    <name evidence="1" type="ORF">PoMZ_07861</name>
</gene>
<dbReference type="EMBL" id="CP034207">
    <property type="protein sequence ID" value="QBZ60917.1"/>
    <property type="molecule type" value="Genomic_DNA"/>
</dbReference>
<dbReference type="Proteomes" id="UP000294847">
    <property type="component" value="Chromosome 4"/>
</dbReference>